<sequence>MFAVQKLKSVDLGKKFIPSQISHFSEVHTLQLLNRNHDEKSAAFVFSVFSIFWELLKKLKIVQIGQDFH</sequence>
<dbReference type="Proteomes" id="UP000192578">
    <property type="component" value="Unassembled WGS sequence"/>
</dbReference>
<gene>
    <name evidence="1" type="ORF">BV898_11195</name>
</gene>
<dbReference type="AlphaFoldDB" id="A0A1W0WH98"/>
<accession>A0A1W0WH98</accession>
<evidence type="ECO:0000313" key="1">
    <source>
        <dbReference type="EMBL" id="OQV14576.1"/>
    </source>
</evidence>
<evidence type="ECO:0000313" key="2">
    <source>
        <dbReference type="Proteomes" id="UP000192578"/>
    </source>
</evidence>
<organism evidence="1 2">
    <name type="scientific">Hypsibius exemplaris</name>
    <name type="common">Freshwater tardigrade</name>
    <dbReference type="NCBI Taxonomy" id="2072580"/>
    <lineage>
        <taxon>Eukaryota</taxon>
        <taxon>Metazoa</taxon>
        <taxon>Ecdysozoa</taxon>
        <taxon>Tardigrada</taxon>
        <taxon>Eutardigrada</taxon>
        <taxon>Parachela</taxon>
        <taxon>Hypsibioidea</taxon>
        <taxon>Hypsibiidae</taxon>
        <taxon>Hypsibius</taxon>
    </lineage>
</organism>
<protein>
    <submittedName>
        <fullName evidence="1">Uncharacterized protein</fullName>
    </submittedName>
</protein>
<reference evidence="2" key="1">
    <citation type="submission" date="2017-01" db="EMBL/GenBank/DDBJ databases">
        <title>Comparative genomics of anhydrobiosis in the tardigrade Hypsibius dujardini.</title>
        <authorList>
            <person name="Yoshida Y."/>
            <person name="Koutsovoulos G."/>
            <person name="Laetsch D."/>
            <person name="Stevens L."/>
            <person name="Kumar S."/>
            <person name="Horikawa D."/>
            <person name="Ishino K."/>
            <person name="Komine S."/>
            <person name="Tomita M."/>
            <person name="Blaxter M."/>
            <person name="Arakawa K."/>
        </authorList>
    </citation>
    <scope>NUCLEOTIDE SEQUENCE [LARGE SCALE GENOMIC DNA]</scope>
    <source>
        <strain evidence="2">Z151</strain>
    </source>
</reference>
<proteinExistence type="predicted"/>
<comment type="caution">
    <text evidence="1">The sequence shown here is derived from an EMBL/GenBank/DDBJ whole genome shotgun (WGS) entry which is preliminary data.</text>
</comment>
<keyword evidence="2" id="KW-1185">Reference proteome</keyword>
<name>A0A1W0WH98_HYPEX</name>
<dbReference type="EMBL" id="MTYJ01000102">
    <property type="protein sequence ID" value="OQV14576.1"/>
    <property type="molecule type" value="Genomic_DNA"/>
</dbReference>